<sequence>MSLQVQSIIKIGKTTITNFSNLKIEQKIHDHHTFSVEIRQDLLVNELDSVMPFSQQLYGEKVSIEIKPISGIEDLLIIKDPKDYLFQFYGVVTQLKLQKSRTEDIEETIIVMGHSTSILLENESQCNSFKQMPLRDIVSKVKSGYNLDFDLQPFFHDNLAYTVQYNESDFKFLNRLAKRYGQWFYYNGRVFVFGSQGSLGANPHLVYGINMSDFKFKMKLVPCLFTIVENDNRKGSYTRDQTINYRKEVDGYHQNFINKSNAFFNTESLIQLNQNSAGGHAKSTAEEYAKNKMRSIISRMAQIKASSEVPGITLGNTVTIKGVDKHLETSYTVTQITHICDDSGTYENHFTAINFSGSVFSPQTNPDLVPFCISQTAVVTANADPDGLSAVQVQMPWQVLKGETTPYIPLLQNYGGSNRGSHIIPEIGDTVFVDFQGNNAELPIVLGIMTSDTQKSGYSTANNDIKALHTRSNNRLLMNDLEGSILLEDASKTFLKMDGNRGAEINTDVLKINVKKIIINATESTEIITNDYILNALSQIYVFSKTMSQKISGFMNLFSGSALINSGDKIDIEAKTAKLHGTQKALIHSDQEAVINSKGTAKMRADKGTSHSNIAKKVECSNAEYIALAMVYFRPMGNWNGEYGFDWMREKDNNFFNEQNYESIITGGYKDGKEDLTAQEAYEKLKLEYEVIPIQRKTLPNETKYAPAEYFVPYLTLFSKEFVTTKLALAKKKPCFEAELDILLDIETDLDQLKFEYDKTLFELSLTVLDKKNKTNGLQPISTKIKITCLKDLDTNKEICIYAYPKGSMAKTASERLLARKLAGKIMVLKNDETVRKEEKIVLVNVKTSLDPFSFEKRKFKDREKNNLYNMIHQALVIPVIEESSTVLDLSNVTEFKHGGIYIDEKNQLKKIKQSVIKTQQMLQLIKNLYLDDKRNEIYKTENYFTIFNTLLIPDYITTKGFVEDVGIRNVIIFENRNETTLTHEIIHGLGIYHTHKDYKIIPYSNQKFTFKEESTTNILSYAGTRISSWKWQWQIINSNINNK</sequence>
<evidence type="ECO:0000259" key="1">
    <source>
        <dbReference type="Pfam" id="PF04717"/>
    </source>
</evidence>
<reference evidence="3" key="1">
    <citation type="journal article" date="2019" name="Int. J. Syst. Evol. Microbiol.">
        <title>The Global Catalogue of Microorganisms (GCM) 10K type strain sequencing project: providing services to taxonomists for standard genome sequencing and annotation.</title>
        <authorList>
            <consortium name="The Broad Institute Genomics Platform"/>
            <consortium name="The Broad Institute Genome Sequencing Center for Infectious Disease"/>
            <person name="Wu L."/>
            <person name="Ma J."/>
        </authorList>
    </citation>
    <scope>NUCLEOTIDE SEQUENCE [LARGE SCALE GENOMIC DNA]</scope>
    <source>
        <strain evidence="3">JCM 17337</strain>
    </source>
</reference>
<evidence type="ECO:0000313" key="2">
    <source>
        <dbReference type="EMBL" id="GAA3771459.1"/>
    </source>
</evidence>
<evidence type="ECO:0000313" key="3">
    <source>
        <dbReference type="Proteomes" id="UP001500748"/>
    </source>
</evidence>
<dbReference type="Pfam" id="PF05954">
    <property type="entry name" value="Phage_GPD"/>
    <property type="match status" value="1"/>
</dbReference>
<name>A0ABP7GUW2_9FLAO</name>
<dbReference type="Pfam" id="PF04717">
    <property type="entry name" value="Phage_base_V"/>
    <property type="match status" value="1"/>
</dbReference>
<comment type="caution">
    <text evidence="2">The sequence shown here is derived from an EMBL/GenBank/DDBJ whole genome shotgun (WGS) entry which is preliminary data.</text>
</comment>
<dbReference type="Gene3D" id="2.40.50.230">
    <property type="entry name" value="Gp5 N-terminal domain"/>
    <property type="match status" value="1"/>
</dbReference>
<dbReference type="RefSeq" id="WP_345145148.1">
    <property type="nucleotide sequence ID" value="NZ_BAABDU010000004.1"/>
</dbReference>
<feature type="domain" description="Gp5/Type VI secretion system Vgr protein OB-fold" evidence="1">
    <location>
        <begin position="375"/>
        <end position="448"/>
    </location>
</feature>
<accession>A0ABP7GUW2</accession>
<dbReference type="SUPFAM" id="SSF69279">
    <property type="entry name" value="Phage tail proteins"/>
    <property type="match status" value="2"/>
</dbReference>
<dbReference type="Gene3D" id="3.55.50.10">
    <property type="entry name" value="Baseplate protein-like domains"/>
    <property type="match status" value="1"/>
</dbReference>
<dbReference type="SUPFAM" id="SSF69255">
    <property type="entry name" value="gp5 N-terminal domain-like"/>
    <property type="match status" value="1"/>
</dbReference>
<proteinExistence type="predicted"/>
<protein>
    <recommendedName>
        <fullName evidence="1">Gp5/Type VI secretion system Vgr protein OB-fold domain-containing protein</fullName>
    </recommendedName>
</protein>
<dbReference type="Proteomes" id="UP001500748">
    <property type="component" value="Unassembled WGS sequence"/>
</dbReference>
<organism evidence="2 3">
    <name type="scientific">Flavobacterium ginsengiterrae</name>
    <dbReference type="NCBI Taxonomy" id="871695"/>
    <lineage>
        <taxon>Bacteria</taxon>
        <taxon>Pseudomonadati</taxon>
        <taxon>Bacteroidota</taxon>
        <taxon>Flavobacteriia</taxon>
        <taxon>Flavobacteriales</taxon>
        <taxon>Flavobacteriaceae</taxon>
        <taxon>Flavobacterium</taxon>
    </lineage>
</organism>
<gene>
    <name evidence="2" type="ORF">GCM10022423_26960</name>
</gene>
<keyword evidence="3" id="KW-1185">Reference proteome</keyword>
<dbReference type="InterPro" id="IPR006531">
    <property type="entry name" value="Gp5/Vgr_OB"/>
</dbReference>
<dbReference type="EMBL" id="BAABDU010000004">
    <property type="protein sequence ID" value="GAA3771459.1"/>
    <property type="molecule type" value="Genomic_DNA"/>
</dbReference>
<dbReference type="InterPro" id="IPR037026">
    <property type="entry name" value="Vgr_OB-fold_dom_sf"/>
</dbReference>